<comment type="subcellular location">
    <subcellularLocation>
        <location evidence="1 6">Cytoplasm</location>
        <location evidence="1 6">Cytosol</location>
    </subcellularLocation>
</comment>
<accession>A0A2J6WRP4</accession>
<dbReference type="SUPFAM" id="SSF101116">
    <property type="entry name" value="Flagellar export chaperone FliS"/>
    <property type="match status" value="1"/>
</dbReference>
<reference evidence="7 8" key="1">
    <citation type="submission" date="2018-01" db="EMBL/GenBank/DDBJ databases">
        <title>Metagenomic assembled genomes from two thermal pools in the Uzon Caldera, Kamchatka, Russia.</title>
        <authorList>
            <person name="Wilkins L."/>
            <person name="Ettinger C."/>
        </authorList>
    </citation>
    <scope>NUCLEOTIDE SEQUENCE [LARGE SCALE GENOMIC DNA]</scope>
    <source>
        <strain evidence="7">ZAV-05</strain>
    </source>
</reference>
<dbReference type="GO" id="GO:0005829">
    <property type="term" value="C:cytosol"/>
    <property type="evidence" value="ECO:0007669"/>
    <property type="project" value="UniProtKB-SubCell"/>
</dbReference>
<proteinExistence type="inferred from homology"/>
<evidence type="ECO:0000256" key="1">
    <source>
        <dbReference type="ARBA" id="ARBA00004514"/>
    </source>
</evidence>
<evidence type="ECO:0000256" key="5">
    <source>
        <dbReference type="ARBA" id="ARBA00023186"/>
    </source>
</evidence>
<evidence type="ECO:0000256" key="2">
    <source>
        <dbReference type="ARBA" id="ARBA00008787"/>
    </source>
</evidence>
<dbReference type="Gene3D" id="1.20.120.340">
    <property type="entry name" value="Flagellar protein FliS"/>
    <property type="match status" value="1"/>
</dbReference>
<dbReference type="Pfam" id="PF02561">
    <property type="entry name" value="FliS"/>
    <property type="match status" value="1"/>
</dbReference>
<comment type="caution">
    <text evidence="7">The sequence shown here is derived from an EMBL/GenBank/DDBJ whole genome shotgun (WGS) entry which is preliminary data.</text>
</comment>
<organism evidence="7 8">
    <name type="scientific">Calditerrivibrio nitroreducens</name>
    <dbReference type="NCBI Taxonomy" id="477976"/>
    <lineage>
        <taxon>Bacteria</taxon>
        <taxon>Pseudomonadati</taxon>
        <taxon>Deferribacterota</taxon>
        <taxon>Deferribacteres</taxon>
        <taxon>Deferribacterales</taxon>
        <taxon>Calditerrivibrionaceae</taxon>
    </lineage>
</organism>
<evidence type="ECO:0000256" key="3">
    <source>
        <dbReference type="ARBA" id="ARBA00022490"/>
    </source>
</evidence>
<protein>
    <recommendedName>
        <fullName evidence="6">Flagellar secretion chaperone FliS</fullName>
    </recommendedName>
</protein>
<keyword evidence="7" id="KW-0966">Cell projection</keyword>
<sequence>MYQQAQKTYLKNEIEGATKGKLVLLLYDGAIKFINMAVKAIEEKNIVAAHENIIKAENILYELLSTLNMEAGEIAENLFKLYDFAIWQLVEANKTKDVEKLTPVLGILKTLRDAWKEVVTQEELGKQTPNNQQKVDNIKLNVAG</sequence>
<dbReference type="CDD" id="cd16098">
    <property type="entry name" value="FliS"/>
    <property type="match status" value="1"/>
</dbReference>
<dbReference type="GO" id="GO:0071973">
    <property type="term" value="P:bacterial-type flagellum-dependent cell motility"/>
    <property type="evidence" value="ECO:0007669"/>
    <property type="project" value="TreeGrafter"/>
</dbReference>
<dbReference type="NCBIfam" id="TIGR00208">
    <property type="entry name" value="fliS"/>
    <property type="match status" value="1"/>
</dbReference>
<dbReference type="Proteomes" id="UP000242881">
    <property type="component" value="Unassembled WGS sequence"/>
</dbReference>
<evidence type="ECO:0000313" key="8">
    <source>
        <dbReference type="Proteomes" id="UP000242881"/>
    </source>
</evidence>
<dbReference type="InterPro" id="IPR036584">
    <property type="entry name" value="FliS_sf"/>
</dbReference>
<gene>
    <name evidence="7" type="primary">fliS</name>
    <name evidence="7" type="ORF">C0187_00010</name>
</gene>
<dbReference type="RefSeq" id="WP_424605223.1">
    <property type="nucleotide sequence ID" value="NZ_JBNAVA010000003.1"/>
</dbReference>
<keyword evidence="3 6" id="KW-0963">Cytoplasm</keyword>
<dbReference type="PANTHER" id="PTHR34773">
    <property type="entry name" value="FLAGELLAR SECRETION CHAPERONE FLIS"/>
    <property type="match status" value="1"/>
</dbReference>
<keyword evidence="4 6" id="KW-1005">Bacterial flagellum biogenesis</keyword>
<keyword evidence="7" id="KW-0282">Flagellum</keyword>
<dbReference type="EMBL" id="PNIN01000001">
    <property type="protein sequence ID" value="PMP73083.1"/>
    <property type="molecule type" value="Genomic_DNA"/>
</dbReference>
<dbReference type="PANTHER" id="PTHR34773:SF1">
    <property type="entry name" value="FLAGELLAR SECRETION CHAPERONE FLIS"/>
    <property type="match status" value="1"/>
</dbReference>
<dbReference type="PIRSF" id="PIRSF039090">
    <property type="entry name" value="Flis"/>
    <property type="match status" value="1"/>
</dbReference>
<evidence type="ECO:0000313" key="7">
    <source>
        <dbReference type="EMBL" id="PMP73083.1"/>
    </source>
</evidence>
<name>A0A2J6WRP4_9BACT</name>
<dbReference type="GO" id="GO:0044780">
    <property type="term" value="P:bacterial-type flagellum assembly"/>
    <property type="evidence" value="ECO:0007669"/>
    <property type="project" value="InterPro"/>
</dbReference>
<evidence type="ECO:0000256" key="4">
    <source>
        <dbReference type="ARBA" id="ARBA00022795"/>
    </source>
</evidence>
<keyword evidence="7" id="KW-0969">Cilium</keyword>
<evidence type="ECO:0000256" key="6">
    <source>
        <dbReference type="PIRNR" id="PIRNR039090"/>
    </source>
</evidence>
<dbReference type="AlphaFoldDB" id="A0A2J6WRP4"/>
<comment type="similarity">
    <text evidence="2 6">Belongs to the FliS family.</text>
</comment>
<keyword evidence="5" id="KW-0143">Chaperone</keyword>
<dbReference type="InterPro" id="IPR003713">
    <property type="entry name" value="FliS"/>
</dbReference>